<dbReference type="Pfam" id="PF03328">
    <property type="entry name" value="HpcH_HpaI"/>
    <property type="match status" value="1"/>
</dbReference>
<reference evidence="5 6" key="2">
    <citation type="journal article" date="2021" name="Int. J. Syst. Evol. Microbiol.">
        <title>Roseibium litorale sp. nov., isolated from a tidal flat sediment and proposal for the reclassification of Labrenzia polysiphoniae as Roseibium polysiphoniae comb. nov.</title>
        <authorList>
            <person name="Liu Y."/>
            <person name="Pei T."/>
            <person name="Du J."/>
            <person name="Chao M."/>
            <person name="Deng M.R."/>
            <person name="Zhu H."/>
        </authorList>
    </citation>
    <scope>NUCLEOTIDE SEQUENCE [LARGE SCALE GENOMIC DNA]</scope>
    <source>
        <strain evidence="5 6">4C16A</strain>
    </source>
</reference>
<keyword evidence="6" id="KW-1185">Reference proteome</keyword>
<dbReference type="InterPro" id="IPR005000">
    <property type="entry name" value="Aldolase/citrate-lyase_domain"/>
</dbReference>
<sequence length="253" mass="26131">MTSLAQRLRSGDKIVTAWSGLAVPIVAELLARGGYEAVTLDMQHGQHDMASVREGMASLTLAGAHRIVRIPVGGNAMASRVLDVGAEAVIAPMINNRADAEAFAAAMKFPPVGARSWGPHRAAMLAGKTSSDYLAGANDSLLSLAMIETPEAIAALEDILSVPGIDGVFVGPSDLSLTLSQGLSLDPGGERTQKAATDIARRTLAAGKVAGIFCLEPGKVQEAIGMGYSLMAFGSDAFLLMEASQAALKSSRV</sequence>
<dbReference type="RefSeq" id="WP_192145952.1">
    <property type="nucleotide sequence ID" value="NZ_JACYXI010000001.1"/>
</dbReference>
<keyword evidence="3" id="KW-0456">Lyase</keyword>
<evidence type="ECO:0000256" key="3">
    <source>
        <dbReference type="ARBA" id="ARBA00023239"/>
    </source>
</evidence>
<dbReference type="SUPFAM" id="SSF51621">
    <property type="entry name" value="Phosphoenolpyruvate/pyruvate domain"/>
    <property type="match status" value="1"/>
</dbReference>
<dbReference type="InterPro" id="IPR015813">
    <property type="entry name" value="Pyrv/PenolPyrv_kinase-like_dom"/>
</dbReference>
<accession>A0ABR9CHN0</accession>
<dbReference type="EMBL" id="JACYXI010000001">
    <property type="protein sequence ID" value="MBD8890345.1"/>
    <property type="molecule type" value="Genomic_DNA"/>
</dbReference>
<evidence type="ECO:0000256" key="1">
    <source>
        <dbReference type="ARBA" id="ARBA00005568"/>
    </source>
</evidence>
<feature type="domain" description="HpcH/HpaI aldolase/citrate lyase" evidence="4">
    <location>
        <begin position="18"/>
        <end position="242"/>
    </location>
</feature>
<dbReference type="InterPro" id="IPR050251">
    <property type="entry name" value="HpcH-HpaI_aldolase"/>
</dbReference>
<gene>
    <name evidence="5" type="ORF">IG616_02205</name>
</gene>
<dbReference type="PANTHER" id="PTHR30502:SF0">
    <property type="entry name" value="PHOSPHOENOLPYRUVATE CARBOXYLASE FAMILY PROTEIN"/>
    <property type="match status" value="1"/>
</dbReference>
<evidence type="ECO:0000313" key="5">
    <source>
        <dbReference type="EMBL" id="MBD8890345.1"/>
    </source>
</evidence>
<dbReference type="Gene3D" id="3.20.20.60">
    <property type="entry name" value="Phosphoenolpyruvate-binding domains"/>
    <property type="match status" value="1"/>
</dbReference>
<keyword evidence="2" id="KW-0479">Metal-binding</keyword>
<comment type="caution">
    <text evidence="5">The sequence shown here is derived from an EMBL/GenBank/DDBJ whole genome shotgun (WGS) entry which is preliminary data.</text>
</comment>
<dbReference type="InterPro" id="IPR040442">
    <property type="entry name" value="Pyrv_kinase-like_dom_sf"/>
</dbReference>
<dbReference type="PANTHER" id="PTHR30502">
    <property type="entry name" value="2-KETO-3-DEOXY-L-RHAMNONATE ALDOLASE"/>
    <property type="match status" value="1"/>
</dbReference>
<evidence type="ECO:0000259" key="4">
    <source>
        <dbReference type="Pfam" id="PF03328"/>
    </source>
</evidence>
<reference evidence="6" key="1">
    <citation type="submission" date="2020-09" db="EMBL/GenBank/DDBJ databases">
        <title>The genome sequence of strain Labrenzia suaedae 4C16A.</title>
        <authorList>
            <person name="Liu Y."/>
        </authorList>
    </citation>
    <scope>NUCLEOTIDE SEQUENCE [LARGE SCALE GENOMIC DNA]</scope>
    <source>
        <strain evidence="6">4C16A</strain>
    </source>
</reference>
<protein>
    <submittedName>
        <fullName evidence="5">Hydroxyacid aldolase</fullName>
    </submittedName>
</protein>
<comment type="similarity">
    <text evidence="1">Belongs to the HpcH/HpaI aldolase family.</text>
</comment>
<dbReference type="Proteomes" id="UP000632063">
    <property type="component" value="Unassembled WGS sequence"/>
</dbReference>
<name>A0ABR9CHN0_9HYPH</name>
<organism evidence="5 6">
    <name type="scientific">Roseibium litorale</name>
    <dbReference type="NCBI Taxonomy" id="2803841"/>
    <lineage>
        <taxon>Bacteria</taxon>
        <taxon>Pseudomonadati</taxon>
        <taxon>Pseudomonadota</taxon>
        <taxon>Alphaproteobacteria</taxon>
        <taxon>Hyphomicrobiales</taxon>
        <taxon>Stappiaceae</taxon>
        <taxon>Roseibium</taxon>
    </lineage>
</organism>
<evidence type="ECO:0000313" key="6">
    <source>
        <dbReference type="Proteomes" id="UP000632063"/>
    </source>
</evidence>
<evidence type="ECO:0000256" key="2">
    <source>
        <dbReference type="ARBA" id="ARBA00022723"/>
    </source>
</evidence>
<proteinExistence type="inferred from homology"/>